<dbReference type="PANTHER" id="PTHR33321:SF12">
    <property type="entry name" value="PLANT BASIC SECRETORY PROTEIN (BSP) FAMILY PROTEIN"/>
    <property type="match status" value="1"/>
</dbReference>
<dbReference type="EMBL" id="JASCXX010000002">
    <property type="protein sequence ID" value="MDI6447985.1"/>
    <property type="molecule type" value="Genomic_DNA"/>
</dbReference>
<dbReference type="PANTHER" id="PTHR33321">
    <property type="match status" value="1"/>
</dbReference>
<dbReference type="Pfam" id="PF04450">
    <property type="entry name" value="BSP"/>
    <property type="match status" value="1"/>
</dbReference>
<dbReference type="Pfam" id="PF06439">
    <property type="entry name" value="3keto-disac_hyd"/>
    <property type="match status" value="1"/>
</dbReference>
<dbReference type="InterPro" id="IPR010496">
    <property type="entry name" value="AL/BT2_dom"/>
</dbReference>
<dbReference type="InterPro" id="IPR007541">
    <property type="entry name" value="Uncharacterised_BSP"/>
</dbReference>
<evidence type="ECO:0000256" key="1">
    <source>
        <dbReference type="SAM" id="MobiDB-lite"/>
    </source>
</evidence>
<dbReference type="AlphaFoldDB" id="A0AAW6TTK6"/>
<proteinExistence type="predicted"/>
<gene>
    <name evidence="4" type="ORF">QJ522_02920</name>
</gene>
<reference evidence="4" key="1">
    <citation type="submission" date="2023-05" db="EMBL/GenBank/DDBJ databases">
        <title>Anaerotaeda fermentans gen. nov., sp. nov., a novel anaerobic planctomycete of the new family within the order Sedimentisphaerales isolated from Taman Peninsula, Russia.</title>
        <authorList>
            <person name="Khomyakova M.A."/>
            <person name="Merkel A.Y."/>
            <person name="Slobodkin A.I."/>
        </authorList>
    </citation>
    <scope>NUCLEOTIDE SEQUENCE</scope>
    <source>
        <strain evidence="4">M17dextr</strain>
    </source>
</reference>
<feature type="signal peptide" evidence="2">
    <location>
        <begin position="1"/>
        <end position="24"/>
    </location>
</feature>
<feature type="domain" description="3-keto-alpha-glucoside-1,2-lyase/3-keto-2-hydroxy-glucal hydratase" evidence="3">
    <location>
        <begin position="477"/>
        <end position="676"/>
    </location>
</feature>
<comment type="caution">
    <text evidence="4">The sequence shown here is derived from an EMBL/GenBank/DDBJ whole genome shotgun (WGS) entry which is preliminary data.</text>
</comment>
<dbReference type="RefSeq" id="WP_349243396.1">
    <property type="nucleotide sequence ID" value="NZ_JASCXX010000002.1"/>
</dbReference>
<organism evidence="4 5">
    <name type="scientific">Anaerobaca lacustris</name>
    <dbReference type="NCBI Taxonomy" id="3044600"/>
    <lineage>
        <taxon>Bacteria</taxon>
        <taxon>Pseudomonadati</taxon>
        <taxon>Planctomycetota</taxon>
        <taxon>Phycisphaerae</taxon>
        <taxon>Sedimentisphaerales</taxon>
        <taxon>Anaerobacaceae</taxon>
        <taxon>Anaerobaca</taxon>
    </lineage>
</organism>
<protein>
    <submittedName>
        <fullName evidence="4">DUF1080 domain-containing protein</fullName>
    </submittedName>
</protein>
<dbReference type="Gene3D" id="2.60.120.560">
    <property type="entry name" value="Exo-inulinase, domain 1"/>
    <property type="match status" value="1"/>
</dbReference>
<dbReference type="Proteomes" id="UP001431776">
    <property type="component" value="Unassembled WGS sequence"/>
</dbReference>
<evidence type="ECO:0000313" key="5">
    <source>
        <dbReference type="Proteomes" id="UP001431776"/>
    </source>
</evidence>
<dbReference type="GO" id="GO:0016787">
    <property type="term" value="F:hydrolase activity"/>
    <property type="evidence" value="ECO:0007669"/>
    <property type="project" value="InterPro"/>
</dbReference>
<accession>A0AAW6TTK6</accession>
<keyword evidence="5" id="KW-1185">Reference proteome</keyword>
<evidence type="ECO:0000259" key="3">
    <source>
        <dbReference type="Pfam" id="PF06439"/>
    </source>
</evidence>
<keyword evidence="2" id="KW-0732">Signal</keyword>
<name>A0AAW6TTK6_9BACT</name>
<feature type="region of interest" description="Disordered" evidence="1">
    <location>
        <begin position="64"/>
        <end position="86"/>
    </location>
</feature>
<evidence type="ECO:0000256" key="2">
    <source>
        <dbReference type="SAM" id="SignalP"/>
    </source>
</evidence>
<feature type="chain" id="PRO_5043554886" evidence="2">
    <location>
        <begin position="25"/>
        <end position="682"/>
    </location>
</feature>
<sequence>MKSHVCWAVVALLAVLSVVSVSYAEVRITSARNDGSAAAEFLFENVPSPSRSDAAAQARFTVVDGRPDGNGGGVEKLSDGKVPTEEDQPAENFFFRAGTDGGRLLIDLGQAIEIQQVNTYSWHPGSRGPQVYDLYGSDGKADGFDSQPRKGTDPQTCGWKLIAKVDTRPEEGTGGGQYGVSVADSDGPLGAYRYLLLDVFRTEATDAFGNTFYSEIDVVDPTSPVVAAKPAVEPAGEVRREVVEIEGGKYQITIDTTEAPDLTQWAHDELAPVVKQWYPRIVAMLPSDGYEAPTRASITFSADMQGVAATSGTRVRCAARWFRGQLQNEAKGAIVHELVHVVQNYGRSRRNNPDATRTPGWLVEGICDYIRWFLYEPHSHGAEITSRNIDRARYDGSYRITGNFLNWLTETYDKDIVRKLNAAAREGRYSEDLWTEYTGKTVQELGDEWKAVMEARVAAEAAGPKPNTLSDQEKADGWKLLFNGENLDGWHNFKRKDIRPGWEVRNGVLVCADPHNAGDLCTDETYGWFELTLDYDISPGGNSGIMYHITDKGNAAWATGPEFQLEDNKQASDPVRCGWLYALYQPPIDPATGKPLDATKPVGQWNRIRLLITPERCVHEINGVQYFEYVLGSDDFNARVARSKFGRMPLFAKSNTGYIALQGDHGQVVFRNIKIRPIASAK</sequence>
<evidence type="ECO:0000313" key="4">
    <source>
        <dbReference type="EMBL" id="MDI6447985.1"/>
    </source>
</evidence>